<protein>
    <recommendedName>
        <fullName evidence="3">Four helix bundle protein</fullName>
    </recommendedName>
</protein>
<comment type="caution">
    <text evidence="1">The sequence shown here is derived from an EMBL/GenBank/DDBJ whole genome shotgun (WGS) entry which is preliminary data.</text>
</comment>
<dbReference type="AlphaFoldDB" id="A0A2M6T1F7"/>
<evidence type="ECO:0000313" key="1">
    <source>
        <dbReference type="EMBL" id="PIS39078.1"/>
    </source>
</evidence>
<proteinExistence type="predicted"/>
<dbReference type="Gene3D" id="1.20.1440.60">
    <property type="entry name" value="23S rRNA-intervening sequence"/>
    <property type="match status" value="1"/>
</dbReference>
<evidence type="ECO:0000313" key="2">
    <source>
        <dbReference type="Proteomes" id="UP000229390"/>
    </source>
</evidence>
<dbReference type="Proteomes" id="UP000229390">
    <property type="component" value="Unassembled WGS sequence"/>
</dbReference>
<dbReference type="InterPro" id="IPR036583">
    <property type="entry name" value="23S_rRNA_IVS_sf"/>
</dbReference>
<sequence length="152" mass="17825">MAYFYKKTNFRPKRPVRSFRDLEVYQRTMECSAIIFKELQPVLAKQKFPFLENMINCGLSIPLFVAESHSLRFSDFPLAVTTLEKAMLSCNKMIVYLEQATGIYGSKVPVDLAGDLMRRYIEVRGKMFRLEKSWQRFKQANSFEAAPKRLNY</sequence>
<evidence type="ECO:0008006" key="3">
    <source>
        <dbReference type="Google" id="ProtNLM"/>
    </source>
</evidence>
<dbReference type="SUPFAM" id="SSF158446">
    <property type="entry name" value="IVS-encoded protein-like"/>
    <property type="match status" value="1"/>
</dbReference>
<accession>A0A2M6T1F7</accession>
<gene>
    <name evidence="1" type="ORF">COT34_00285</name>
</gene>
<reference evidence="2" key="1">
    <citation type="submission" date="2017-09" db="EMBL/GenBank/DDBJ databases">
        <title>Depth-based differentiation of microbial function through sediment-hosted aquifers and enrichment of novel symbionts in the deep terrestrial subsurface.</title>
        <authorList>
            <person name="Probst A.J."/>
            <person name="Ladd B."/>
            <person name="Jarett J.K."/>
            <person name="Geller-Mcgrath D.E."/>
            <person name="Sieber C.M.K."/>
            <person name="Emerson J.B."/>
            <person name="Anantharaman K."/>
            <person name="Thomas B.C."/>
            <person name="Malmstrom R."/>
            <person name="Stieglmeier M."/>
            <person name="Klingl A."/>
            <person name="Woyke T."/>
            <person name="Ryan C.M."/>
            <person name="Banfield J.F."/>
        </authorList>
    </citation>
    <scope>NUCLEOTIDE SEQUENCE [LARGE SCALE GENOMIC DNA]</scope>
</reference>
<dbReference type="EMBL" id="PEYE01000006">
    <property type="protein sequence ID" value="PIS39078.1"/>
    <property type="molecule type" value="Genomic_DNA"/>
</dbReference>
<name>A0A2M6T1F7_9BACT</name>
<organism evidence="1 2">
    <name type="scientific">Candidatus Nealsonbacteria bacterium CG08_land_8_20_14_0_20_43_11</name>
    <dbReference type="NCBI Taxonomy" id="1974706"/>
    <lineage>
        <taxon>Bacteria</taxon>
        <taxon>Candidatus Nealsoniibacteriota</taxon>
    </lineage>
</organism>